<dbReference type="InterPro" id="IPR002347">
    <property type="entry name" value="SDR_fam"/>
</dbReference>
<dbReference type="AlphaFoldDB" id="A0A544TM36"/>
<comment type="caution">
    <text evidence="4">The sequence shown here is derived from an EMBL/GenBank/DDBJ whole genome shotgun (WGS) entry which is preliminary data.</text>
</comment>
<evidence type="ECO:0000256" key="3">
    <source>
        <dbReference type="RuleBase" id="RU000363"/>
    </source>
</evidence>
<dbReference type="Gene3D" id="3.40.50.720">
    <property type="entry name" value="NAD(P)-binding Rossmann-like Domain"/>
    <property type="match status" value="1"/>
</dbReference>
<gene>
    <name evidence="4" type="ORF">FG383_01330</name>
</gene>
<keyword evidence="2" id="KW-0560">Oxidoreductase</keyword>
<dbReference type="PRINTS" id="PR00080">
    <property type="entry name" value="SDRFAMILY"/>
</dbReference>
<comment type="similarity">
    <text evidence="1 3">Belongs to the short-chain dehydrogenases/reductases (SDR) family.</text>
</comment>
<dbReference type="EMBL" id="VDGG01000002">
    <property type="protein sequence ID" value="TQR18522.1"/>
    <property type="molecule type" value="Genomic_DNA"/>
</dbReference>
<reference evidence="4 5" key="1">
    <citation type="submission" date="2019-05" db="EMBL/GenBank/DDBJ databases">
        <title>Psychrobacillus vulpis sp. nov., a new species isolated from feces of a red fox that inhabits in The Tablas de Daimiel Natural Park, Albacete, Spain.</title>
        <authorList>
            <person name="Rodriguez M."/>
            <person name="Reina J.C."/>
            <person name="Bejar V."/>
            <person name="Llamas I."/>
        </authorList>
    </citation>
    <scope>NUCLEOTIDE SEQUENCE [LARGE SCALE GENOMIC DNA]</scope>
    <source>
        <strain evidence="4 5">NHI-2</strain>
    </source>
</reference>
<dbReference type="SUPFAM" id="SSF51735">
    <property type="entry name" value="NAD(P)-binding Rossmann-fold domains"/>
    <property type="match status" value="1"/>
</dbReference>
<dbReference type="GO" id="GO:0016491">
    <property type="term" value="F:oxidoreductase activity"/>
    <property type="evidence" value="ECO:0007669"/>
    <property type="project" value="UniProtKB-KW"/>
</dbReference>
<evidence type="ECO:0000313" key="5">
    <source>
        <dbReference type="Proteomes" id="UP000318937"/>
    </source>
</evidence>
<dbReference type="FunFam" id="3.40.50.720:FF:000173">
    <property type="entry name" value="3-oxoacyl-[acyl-carrier protein] reductase"/>
    <property type="match status" value="1"/>
</dbReference>
<dbReference type="InterPro" id="IPR036291">
    <property type="entry name" value="NAD(P)-bd_dom_sf"/>
</dbReference>
<dbReference type="OrthoDB" id="9794138at2"/>
<dbReference type="RefSeq" id="WP_142605046.1">
    <property type="nucleotide sequence ID" value="NZ_VDGG01000002.1"/>
</dbReference>
<name>A0A544TM36_9BACI</name>
<proteinExistence type="inferred from homology"/>
<keyword evidence="5" id="KW-1185">Reference proteome</keyword>
<dbReference type="Pfam" id="PF00106">
    <property type="entry name" value="adh_short"/>
    <property type="match status" value="1"/>
</dbReference>
<organism evidence="4 5">
    <name type="scientific">Psychrobacillus soli</name>
    <dbReference type="NCBI Taxonomy" id="1543965"/>
    <lineage>
        <taxon>Bacteria</taxon>
        <taxon>Bacillati</taxon>
        <taxon>Bacillota</taxon>
        <taxon>Bacilli</taxon>
        <taxon>Bacillales</taxon>
        <taxon>Bacillaceae</taxon>
        <taxon>Psychrobacillus</taxon>
    </lineage>
</organism>
<evidence type="ECO:0000313" key="4">
    <source>
        <dbReference type="EMBL" id="TQR18522.1"/>
    </source>
</evidence>
<dbReference type="PROSITE" id="PS00061">
    <property type="entry name" value="ADH_SHORT"/>
    <property type="match status" value="1"/>
</dbReference>
<dbReference type="PANTHER" id="PTHR43658">
    <property type="entry name" value="SHORT-CHAIN DEHYDROGENASE/REDUCTASE"/>
    <property type="match status" value="1"/>
</dbReference>
<protein>
    <submittedName>
        <fullName evidence="4">SDR family NAD(P)-dependent oxidoreductase</fullName>
    </submittedName>
</protein>
<dbReference type="PRINTS" id="PR00081">
    <property type="entry name" value="GDHRDH"/>
</dbReference>
<dbReference type="PANTHER" id="PTHR43658:SF8">
    <property type="entry name" value="17-BETA-HYDROXYSTEROID DEHYDROGENASE 14-RELATED"/>
    <property type="match status" value="1"/>
</dbReference>
<sequence>MNIQGKTAIVTGGASGLGLATVEQLIQKGANVAVLDRDIKNFHDIQERLGKDNLETIETDVTNEESVKYAVNLAYQRFGSIDICVNCAGIAIGVKTYGSKGVFPLEYYKKVIDVNLVGTFNVLSRAVEQMVKNEREDSQERGVIVNTSSGAAYDGQMGQAAYSASKAGIAGMTLPIARDLSNYGIRINAIAPGLFKTPMAGGITEDILEGIKAQMEYPKRLGEASEFASLVVHMIENTYLNGEVIRLDGATRLPPR</sequence>
<dbReference type="Proteomes" id="UP000318937">
    <property type="component" value="Unassembled WGS sequence"/>
</dbReference>
<evidence type="ECO:0000256" key="2">
    <source>
        <dbReference type="ARBA" id="ARBA00023002"/>
    </source>
</evidence>
<dbReference type="InterPro" id="IPR020904">
    <property type="entry name" value="Sc_DH/Rdtase_CS"/>
</dbReference>
<evidence type="ECO:0000256" key="1">
    <source>
        <dbReference type="ARBA" id="ARBA00006484"/>
    </source>
</evidence>
<accession>A0A544TM36</accession>